<accession>A0A814QQF8</accession>
<protein>
    <submittedName>
        <fullName evidence="1">Uncharacterized protein</fullName>
    </submittedName>
</protein>
<proteinExistence type="predicted"/>
<evidence type="ECO:0000313" key="4">
    <source>
        <dbReference type="Proteomes" id="UP000663877"/>
    </source>
</evidence>
<dbReference type="Proteomes" id="UP000663832">
    <property type="component" value="Unassembled WGS sequence"/>
</dbReference>
<evidence type="ECO:0000313" key="2">
    <source>
        <dbReference type="EMBL" id="CAF1402480.1"/>
    </source>
</evidence>
<dbReference type="Proteomes" id="UP000663877">
    <property type="component" value="Unassembled WGS sequence"/>
</dbReference>
<dbReference type="AlphaFoldDB" id="A0A814QQF8"/>
<evidence type="ECO:0000313" key="3">
    <source>
        <dbReference type="Proteomes" id="UP000663832"/>
    </source>
</evidence>
<reference evidence="1" key="1">
    <citation type="submission" date="2021-02" db="EMBL/GenBank/DDBJ databases">
        <authorList>
            <person name="Nowell W R."/>
        </authorList>
    </citation>
    <scope>NUCLEOTIDE SEQUENCE</scope>
</reference>
<keyword evidence="3" id="KW-1185">Reference proteome</keyword>
<organism evidence="1 4">
    <name type="scientific">Adineta steineri</name>
    <dbReference type="NCBI Taxonomy" id="433720"/>
    <lineage>
        <taxon>Eukaryota</taxon>
        <taxon>Metazoa</taxon>
        <taxon>Spiralia</taxon>
        <taxon>Gnathifera</taxon>
        <taxon>Rotifera</taxon>
        <taxon>Eurotatoria</taxon>
        <taxon>Bdelloidea</taxon>
        <taxon>Adinetida</taxon>
        <taxon>Adinetidae</taxon>
        <taxon>Adineta</taxon>
    </lineage>
</organism>
<dbReference type="EMBL" id="CAJNOM010000375">
    <property type="protein sequence ID" value="CAF1402480.1"/>
    <property type="molecule type" value="Genomic_DNA"/>
</dbReference>
<gene>
    <name evidence="1" type="ORF">BJG266_LOCUS22566</name>
    <name evidence="2" type="ORF">QVE165_LOCUS36863</name>
</gene>
<sequence>MWLIRGHSQDNKTCTHTMSNQTHEQLIREPITLEDTEYINIQKCITVMISMIYFVVYELITGRQDITIATNNFQDYCLNEFRQ</sequence>
<name>A0A814QQF8_9BILA</name>
<evidence type="ECO:0000313" key="1">
    <source>
        <dbReference type="EMBL" id="CAF1122997.1"/>
    </source>
</evidence>
<comment type="caution">
    <text evidence="1">The sequence shown here is derived from an EMBL/GenBank/DDBJ whole genome shotgun (WGS) entry which is preliminary data.</text>
</comment>
<dbReference type="EMBL" id="CAJNOI010000142">
    <property type="protein sequence ID" value="CAF1122997.1"/>
    <property type="molecule type" value="Genomic_DNA"/>
</dbReference>